<dbReference type="InterPro" id="IPR026022">
    <property type="entry name" value="PhoU_dom"/>
</dbReference>
<evidence type="ECO:0000313" key="10">
    <source>
        <dbReference type="Proteomes" id="UP000615026"/>
    </source>
</evidence>
<evidence type="ECO:0000256" key="2">
    <source>
        <dbReference type="ARBA" id="ARBA00008107"/>
    </source>
</evidence>
<evidence type="ECO:0000313" key="9">
    <source>
        <dbReference type="EMBL" id="MBE9065487.1"/>
    </source>
</evidence>
<evidence type="ECO:0000256" key="5">
    <source>
        <dbReference type="ARBA" id="ARBA00022490"/>
    </source>
</evidence>
<evidence type="ECO:0000256" key="4">
    <source>
        <dbReference type="ARBA" id="ARBA00022448"/>
    </source>
</evidence>
<reference evidence="9" key="1">
    <citation type="submission" date="2020-10" db="EMBL/GenBank/DDBJ databases">
        <authorList>
            <person name="Castelo-Branco R."/>
            <person name="Eusebio N."/>
            <person name="Adriana R."/>
            <person name="Vieira A."/>
            <person name="Brugerolle De Fraissinette N."/>
            <person name="Rezende De Castro R."/>
            <person name="Schneider M.P."/>
            <person name="Vasconcelos V."/>
            <person name="Leao P.N."/>
        </authorList>
    </citation>
    <scope>NUCLEOTIDE SEQUENCE</scope>
    <source>
        <strain evidence="9">LEGE 11479</strain>
    </source>
</reference>
<dbReference type="Proteomes" id="UP000615026">
    <property type="component" value="Unassembled WGS sequence"/>
</dbReference>
<comment type="subcellular location">
    <subcellularLocation>
        <location evidence="1 7">Cytoplasm</location>
    </subcellularLocation>
</comment>
<comment type="caution">
    <text evidence="9">The sequence shown here is derived from an EMBL/GenBank/DDBJ whole genome shotgun (WGS) entry which is preliminary data.</text>
</comment>
<comment type="subunit">
    <text evidence="3 7">Homodimer.</text>
</comment>
<dbReference type="PANTHER" id="PTHR42930">
    <property type="entry name" value="PHOSPHATE-SPECIFIC TRANSPORT SYSTEM ACCESSORY PROTEIN PHOU"/>
    <property type="match status" value="1"/>
</dbReference>
<dbReference type="RefSeq" id="WP_193990491.1">
    <property type="nucleotide sequence ID" value="NZ_JADEXP010000009.1"/>
</dbReference>
<dbReference type="GO" id="GO:0045936">
    <property type="term" value="P:negative regulation of phosphate metabolic process"/>
    <property type="evidence" value="ECO:0007669"/>
    <property type="project" value="InterPro"/>
</dbReference>
<dbReference type="InterPro" id="IPR028366">
    <property type="entry name" value="PhoU"/>
</dbReference>
<proteinExistence type="inferred from homology"/>
<sequence length="244" mass="27407">MNIASNSDIDVSDPTTFNGDHEAIGLSPASSAFRSALDLKLTRLQRDVLRMGALVESSCLLAREALCDRNIDAAKHLKKHDKQVDQLYRQIEVDCVNLITLEAPVTRDLRLVSALMQMIRDLERIGDYAKDIGEVSLKLFPYPVHGTMDQIQIMLDRCRSMVAMSLLSLSELDVNAGHEIKKKDDVVDDDYDRLYELLVQTPPIAGNVEPTVLLVLVIRYLERIADHATNIGRRVVFVVTGERH</sequence>
<evidence type="ECO:0000256" key="1">
    <source>
        <dbReference type="ARBA" id="ARBA00004496"/>
    </source>
</evidence>
<accession>A0A928ZS26</accession>
<keyword evidence="4 7" id="KW-0813">Transport</keyword>
<evidence type="ECO:0000259" key="8">
    <source>
        <dbReference type="Pfam" id="PF01895"/>
    </source>
</evidence>
<dbReference type="FunFam" id="1.20.58.220:FF:000004">
    <property type="entry name" value="Phosphate-specific transport system accessory protein PhoU"/>
    <property type="match status" value="1"/>
</dbReference>
<dbReference type="InterPro" id="IPR038078">
    <property type="entry name" value="PhoU-like_sf"/>
</dbReference>
<dbReference type="Gene3D" id="1.20.58.220">
    <property type="entry name" value="Phosphate transport system protein phou homolog 2, domain 2"/>
    <property type="match status" value="1"/>
</dbReference>
<dbReference type="GO" id="GO:0005737">
    <property type="term" value="C:cytoplasm"/>
    <property type="evidence" value="ECO:0007669"/>
    <property type="project" value="UniProtKB-SubCell"/>
</dbReference>
<dbReference type="Pfam" id="PF01895">
    <property type="entry name" value="PhoU"/>
    <property type="match status" value="2"/>
</dbReference>
<comment type="function">
    <text evidence="7">Plays a role in the regulation of phosphate uptake.</text>
</comment>
<dbReference type="NCBIfam" id="TIGR02135">
    <property type="entry name" value="phoU_full"/>
    <property type="match status" value="1"/>
</dbReference>
<dbReference type="GO" id="GO:0006817">
    <property type="term" value="P:phosphate ion transport"/>
    <property type="evidence" value="ECO:0007669"/>
    <property type="project" value="UniProtKB-KW"/>
</dbReference>
<evidence type="ECO:0000256" key="7">
    <source>
        <dbReference type="PIRNR" id="PIRNR003107"/>
    </source>
</evidence>
<organism evidence="9 10">
    <name type="scientific">Leptolyngbya cf. ectocarpi LEGE 11479</name>
    <dbReference type="NCBI Taxonomy" id="1828722"/>
    <lineage>
        <taxon>Bacteria</taxon>
        <taxon>Bacillati</taxon>
        <taxon>Cyanobacteriota</taxon>
        <taxon>Cyanophyceae</taxon>
        <taxon>Leptolyngbyales</taxon>
        <taxon>Leptolyngbyaceae</taxon>
        <taxon>Leptolyngbya group</taxon>
        <taxon>Leptolyngbya</taxon>
    </lineage>
</organism>
<feature type="domain" description="PhoU" evidence="8">
    <location>
        <begin position="152"/>
        <end position="235"/>
    </location>
</feature>
<dbReference type="GO" id="GO:0030643">
    <property type="term" value="P:intracellular phosphate ion homeostasis"/>
    <property type="evidence" value="ECO:0007669"/>
    <property type="project" value="InterPro"/>
</dbReference>
<keyword evidence="5 7" id="KW-0963">Cytoplasm</keyword>
<dbReference type="PANTHER" id="PTHR42930:SF3">
    <property type="entry name" value="PHOSPHATE-SPECIFIC TRANSPORT SYSTEM ACCESSORY PROTEIN PHOU"/>
    <property type="match status" value="1"/>
</dbReference>
<dbReference type="SUPFAM" id="SSF109755">
    <property type="entry name" value="PhoU-like"/>
    <property type="match status" value="1"/>
</dbReference>
<gene>
    <name evidence="9" type="primary">phoU</name>
    <name evidence="9" type="ORF">IQ260_02340</name>
</gene>
<feature type="domain" description="PhoU" evidence="8">
    <location>
        <begin position="48"/>
        <end position="134"/>
    </location>
</feature>
<dbReference type="AlphaFoldDB" id="A0A928ZS26"/>
<evidence type="ECO:0000256" key="3">
    <source>
        <dbReference type="ARBA" id="ARBA00011738"/>
    </source>
</evidence>
<comment type="similarity">
    <text evidence="2 7">Belongs to the PhoU family.</text>
</comment>
<name>A0A928ZS26_LEPEC</name>
<dbReference type="PIRSF" id="PIRSF003107">
    <property type="entry name" value="PhoU"/>
    <property type="match status" value="1"/>
</dbReference>
<keyword evidence="6 7" id="KW-0592">Phosphate transport</keyword>
<dbReference type="EMBL" id="JADEXP010000009">
    <property type="protein sequence ID" value="MBE9065487.1"/>
    <property type="molecule type" value="Genomic_DNA"/>
</dbReference>
<keyword evidence="10" id="KW-1185">Reference proteome</keyword>
<protein>
    <recommendedName>
        <fullName evidence="7">Phosphate-specific transport system accessory protein PhoU</fullName>
    </recommendedName>
</protein>
<evidence type="ECO:0000256" key="6">
    <source>
        <dbReference type="ARBA" id="ARBA00022592"/>
    </source>
</evidence>